<dbReference type="EMBL" id="JAFIRN010000003">
    <property type="protein sequence ID" value="KAG5851637.1"/>
    <property type="molecule type" value="Genomic_DNA"/>
</dbReference>
<proteinExistence type="predicted"/>
<gene>
    <name evidence="1" type="ORF">ANANG_G00053750</name>
</gene>
<organism evidence="1 2">
    <name type="scientific">Anguilla anguilla</name>
    <name type="common">European freshwater eel</name>
    <name type="synonym">Muraena anguilla</name>
    <dbReference type="NCBI Taxonomy" id="7936"/>
    <lineage>
        <taxon>Eukaryota</taxon>
        <taxon>Metazoa</taxon>
        <taxon>Chordata</taxon>
        <taxon>Craniata</taxon>
        <taxon>Vertebrata</taxon>
        <taxon>Euteleostomi</taxon>
        <taxon>Actinopterygii</taxon>
        <taxon>Neopterygii</taxon>
        <taxon>Teleostei</taxon>
        <taxon>Anguilliformes</taxon>
        <taxon>Anguillidae</taxon>
        <taxon>Anguilla</taxon>
    </lineage>
</organism>
<reference evidence="1" key="1">
    <citation type="submission" date="2021-01" db="EMBL/GenBank/DDBJ databases">
        <title>A chromosome-scale assembly of European eel, Anguilla anguilla.</title>
        <authorList>
            <person name="Henkel C."/>
            <person name="Jong-Raadsen S.A."/>
            <person name="Dufour S."/>
            <person name="Weltzien F.-A."/>
            <person name="Palstra A.P."/>
            <person name="Pelster B."/>
            <person name="Spaink H.P."/>
            <person name="Van Den Thillart G.E."/>
            <person name="Jansen H."/>
            <person name="Zahm M."/>
            <person name="Klopp C."/>
            <person name="Cedric C."/>
            <person name="Louis A."/>
            <person name="Berthelot C."/>
            <person name="Parey E."/>
            <person name="Roest Crollius H."/>
            <person name="Montfort J."/>
            <person name="Robinson-Rechavi M."/>
            <person name="Bucao C."/>
            <person name="Bouchez O."/>
            <person name="Gislard M."/>
            <person name="Lluch J."/>
            <person name="Milhes M."/>
            <person name="Lampietro C."/>
            <person name="Lopez Roques C."/>
            <person name="Donnadieu C."/>
            <person name="Braasch I."/>
            <person name="Desvignes T."/>
            <person name="Postlethwait J."/>
            <person name="Bobe J."/>
            <person name="Guiguen Y."/>
            <person name="Dirks R."/>
        </authorList>
    </citation>
    <scope>NUCLEOTIDE SEQUENCE</scope>
    <source>
        <strain evidence="1">Tag_6206</strain>
        <tissue evidence="1">Liver</tissue>
    </source>
</reference>
<dbReference type="PANTHER" id="PTHR22928">
    <property type="entry name" value="TELOMERE-ASSOCIATED PROTEIN RIF1"/>
    <property type="match status" value="1"/>
</dbReference>
<dbReference type="AlphaFoldDB" id="A0A9D3S6A3"/>
<name>A0A9D3S6A3_ANGAN</name>
<evidence type="ECO:0000313" key="2">
    <source>
        <dbReference type="Proteomes" id="UP001044222"/>
    </source>
</evidence>
<dbReference type="PANTHER" id="PTHR22928:SF3">
    <property type="entry name" value="TELOMERE-ASSOCIATED PROTEIN RIF1"/>
    <property type="match status" value="1"/>
</dbReference>
<accession>A0A9D3S6A3</accession>
<dbReference type="GO" id="GO:0000723">
    <property type="term" value="P:telomere maintenance"/>
    <property type="evidence" value="ECO:0007669"/>
    <property type="project" value="TreeGrafter"/>
</dbReference>
<protein>
    <recommendedName>
        <fullName evidence="3">Telomere-associated protein Rif1 N-terminal domain-containing protein</fullName>
    </recommendedName>
</protein>
<dbReference type="GO" id="GO:0005634">
    <property type="term" value="C:nucleus"/>
    <property type="evidence" value="ECO:0007669"/>
    <property type="project" value="TreeGrafter"/>
</dbReference>
<keyword evidence="2" id="KW-1185">Reference proteome</keyword>
<evidence type="ECO:0000313" key="1">
    <source>
        <dbReference type="EMBL" id="KAG5851637.1"/>
    </source>
</evidence>
<dbReference type="GO" id="GO:0140445">
    <property type="term" value="C:chromosome, telomeric repeat region"/>
    <property type="evidence" value="ECO:0007669"/>
    <property type="project" value="TreeGrafter"/>
</dbReference>
<comment type="caution">
    <text evidence="1">The sequence shown here is derived from an EMBL/GenBank/DDBJ whole genome shotgun (WGS) entry which is preliminary data.</text>
</comment>
<dbReference type="Proteomes" id="UP001044222">
    <property type="component" value="Unassembled WGS sequence"/>
</dbReference>
<sequence length="334" mass="37269">MSRNAEAIENGEHLWRMWSIVVNPLTDTITQTNEVNQGDALEHNYTALLRALMFPVTHLLIGHALSQMTQKSLLSTWSRLYRAFARCSALVATAEENVCCEELCAKMAAVLDSKVLSNPSTLEAVASLLLVVIECVDFTPYTPHYQKTKSPHTPLGWVRKKNKALGNLSTFQALLVLALESFLSALESFLSRDAPETGRRRAALACPPAGRARSSSPFCRLSSATWRWAPPSWGHSPPCLHPSPASTNTPGDLRMNSRSSSPVLDQSWKSCWARFWAACRRAPLWCSMTSCWPSWRPCCALFPHRSKPLRNLATQFWNATFAHAPTLTYPEDLK</sequence>
<evidence type="ECO:0008006" key="3">
    <source>
        <dbReference type="Google" id="ProtNLM"/>
    </source>
</evidence>